<keyword evidence="12" id="KW-0067">ATP-binding</keyword>
<evidence type="ECO:0000256" key="15">
    <source>
        <dbReference type="ARBA" id="ARBA00023170"/>
    </source>
</evidence>
<dbReference type="SUPFAM" id="SSF56112">
    <property type="entry name" value="Protein kinase-like (PK-like)"/>
    <property type="match status" value="1"/>
</dbReference>
<dbReference type="InterPro" id="IPR051420">
    <property type="entry name" value="Ser_Thr_Kinases_DiverseReg"/>
</dbReference>
<dbReference type="Pfam" id="PF00069">
    <property type="entry name" value="Pkinase"/>
    <property type="match status" value="1"/>
</dbReference>
<comment type="catalytic activity">
    <reaction evidence="18">
        <text>L-seryl-[protein] + ATP = O-phospho-L-seryl-[protein] + ADP + H(+)</text>
        <dbReference type="Rhea" id="RHEA:17989"/>
        <dbReference type="Rhea" id="RHEA-COMP:9863"/>
        <dbReference type="Rhea" id="RHEA-COMP:11604"/>
        <dbReference type="ChEBI" id="CHEBI:15378"/>
        <dbReference type="ChEBI" id="CHEBI:29999"/>
        <dbReference type="ChEBI" id="CHEBI:30616"/>
        <dbReference type="ChEBI" id="CHEBI:83421"/>
        <dbReference type="ChEBI" id="CHEBI:456216"/>
        <dbReference type="EC" id="2.7.11.1"/>
    </reaction>
</comment>
<evidence type="ECO:0000256" key="9">
    <source>
        <dbReference type="ARBA" id="ARBA00022737"/>
    </source>
</evidence>
<dbReference type="GO" id="GO:0016020">
    <property type="term" value="C:membrane"/>
    <property type="evidence" value="ECO:0007669"/>
    <property type="project" value="UniProtKB-SubCell"/>
</dbReference>
<evidence type="ECO:0000256" key="13">
    <source>
        <dbReference type="ARBA" id="ARBA00022989"/>
    </source>
</evidence>
<comment type="subcellular location">
    <subcellularLocation>
        <location evidence="1">Membrane</location>
        <topology evidence="1">Single-pass type I membrane protein</topology>
    </subcellularLocation>
</comment>
<evidence type="ECO:0000256" key="8">
    <source>
        <dbReference type="ARBA" id="ARBA00022729"/>
    </source>
</evidence>
<gene>
    <name evidence="20" type="ORF">GH714_007999</name>
</gene>
<keyword evidence="13" id="KW-1133">Transmembrane helix</keyword>
<comment type="caution">
    <text evidence="20">The sequence shown here is derived from an EMBL/GenBank/DDBJ whole genome shotgun (WGS) entry which is preliminary data.</text>
</comment>
<keyword evidence="3" id="KW-0723">Serine/threonine-protein kinase</keyword>
<dbReference type="PANTHER" id="PTHR48005">
    <property type="entry name" value="LEUCINE RICH REPEAT KINASE 2"/>
    <property type="match status" value="1"/>
</dbReference>
<name>A0A6A6MZE3_HEVBR</name>
<dbReference type="FunFam" id="3.30.200.20:FF:000309">
    <property type="entry name" value="Leucine-rich repeat receptor protein kinase MSP1"/>
    <property type="match status" value="1"/>
</dbReference>
<evidence type="ECO:0000256" key="5">
    <source>
        <dbReference type="ARBA" id="ARBA00022614"/>
    </source>
</evidence>
<comment type="catalytic activity">
    <reaction evidence="17">
        <text>L-threonyl-[protein] + ATP = O-phospho-L-threonyl-[protein] + ADP + H(+)</text>
        <dbReference type="Rhea" id="RHEA:46608"/>
        <dbReference type="Rhea" id="RHEA-COMP:11060"/>
        <dbReference type="Rhea" id="RHEA-COMP:11605"/>
        <dbReference type="ChEBI" id="CHEBI:15378"/>
        <dbReference type="ChEBI" id="CHEBI:30013"/>
        <dbReference type="ChEBI" id="CHEBI:30616"/>
        <dbReference type="ChEBI" id="CHEBI:61977"/>
        <dbReference type="ChEBI" id="CHEBI:456216"/>
        <dbReference type="EC" id="2.7.11.1"/>
    </reaction>
</comment>
<dbReference type="InterPro" id="IPR008266">
    <property type="entry name" value="Tyr_kinase_AS"/>
</dbReference>
<dbReference type="EC" id="2.7.11.1" evidence="2"/>
<evidence type="ECO:0000256" key="1">
    <source>
        <dbReference type="ARBA" id="ARBA00004479"/>
    </source>
</evidence>
<dbReference type="Gene3D" id="3.30.200.20">
    <property type="entry name" value="Phosphorylase Kinase, domain 1"/>
    <property type="match status" value="1"/>
</dbReference>
<dbReference type="PROSITE" id="PS00109">
    <property type="entry name" value="PROTEIN_KINASE_TYR"/>
    <property type="match status" value="1"/>
</dbReference>
<reference evidence="20 21" key="1">
    <citation type="journal article" date="2020" name="Mol. Plant">
        <title>The Chromosome-Based Rubber Tree Genome Provides New Insights into Spurge Genome Evolution and Rubber Biosynthesis.</title>
        <authorList>
            <person name="Liu J."/>
            <person name="Shi C."/>
            <person name="Shi C.C."/>
            <person name="Li W."/>
            <person name="Zhang Q.J."/>
            <person name="Zhang Y."/>
            <person name="Li K."/>
            <person name="Lu H.F."/>
            <person name="Shi C."/>
            <person name="Zhu S.T."/>
            <person name="Xiao Z.Y."/>
            <person name="Nan H."/>
            <person name="Yue Y."/>
            <person name="Zhu X.G."/>
            <person name="Wu Y."/>
            <person name="Hong X.N."/>
            <person name="Fan G.Y."/>
            <person name="Tong Y."/>
            <person name="Zhang D."/>
            <person name="Mao C.L."/>
            <person name="Liu Y.L."/>
            <person name="Hao S.J."/>
            <person name="Liu W.Q."/>
            <person name="Lv M.Q."/>
            <person name="Zhang H.B."/>
            <person name="Liu Y."/>
            <person name="Hu-Tang G.R."/>
            <person name="Wang J.P."/>
            <person name="Wang J.H."/>
            <person name="Sun Y.H."/>
            <person name="Ni S.B."/>
            <person name="Chen W.B."/>
            <person name="Zhang X.C."/>
            <person name="Jiao Y.N."/>
            <person name="Eichler E.E."/>
            <person name="Li G.H."/>
            <person name="Liu X."/>
            <person name="Gao L.Z."/>
        </authorList>
    </citation>
    <scope>NUCLEOTIDE SEQUENCE [LARGE SCALE GENOMIC DNA]</scope>
    <source>
        <strain evidence="21">cv. GT1</strain>
        <tissue evidence="20">Leaf</tissue>
    </source>
</reference>
<evidence type="ECO:0000313" key="20">
    <source>
        <dbReference type="EMBL" id="KAF2318464.1"/>
    </source>
</evidence>
<dbReference type="GO" id="GO:0005524">
    <property type="term" value="F:ATP binding"/>
    <property type="evidence" value="ECO:0007669"/>
    <property type="project" value="UniProtKB-KW"/>
</dbReference>
<organism evidence="20 21">
    <name type="scientific">Hevea brasiliensis</name>
    <name type="common">Para rubber tree</name>
    <name type="synonym">Siphonia brasiliensis</name>
    <dbReference type="NCBI Taxonomy" id="3981"/>
    <lineage>
        <taxon>Eukaryota</taxon>
        <taxon>Viridiplantae</taxon>
        <taxon>Streptophyta</taxon>
        <taxon>Embryophyta</taxon>
        <taxon>Tracheophyta</taxon>
        <taxon>Spermatophyta</taxon>
        <taxon>Magnoliopsida</taxon>
        <taxon>eudicotyledons</taxon>
        <taxon>Gunneridae</taxon>
        <taxon>Pentapetalae</taxon>
        <taxon>rosids</taxon>
        <taxon>fabids</taxon>
        <taxon>Malpighiales</taxon>
        <taxon>Euphorbiaceae</taxon>
        <taxon>Crotonoideae</taxon>
        <taxon>Micrandreae</taxon>
        <taxon>Hevea</taxon>
    </lineage>
</organism>
<dbReference type="InterPro" id="IPR000719">
    <property type="entry name" value="Prot_kinase_dom"/>
</dbReference>
<proteinExistence type="predicted"/>
<keyword evidence="4" id="KW-0597">Phosphoprotein</keyword>
<protein>
    <recommendedName>
        <fullName evidence="2">non-specific serine/threonine protein kinase</fullName>
        <ecNumber evidence="2">2.7.11.1</ecNumber>
    </recommendedName>
</protein>
<dbReference type="InterPro" id="IPR011009">
    <property type="entry name" value="Kinase-like_dom_sf"/>
</dbReference>
<dbReference type="AlphaFoldDB" id="A0A6A6MZE3"/>
<keyword evidence="11" id="KW-0418">Kinase</keyword>
<keyword evidence="21" id="KW-1185">Reference proteome</keyword>
<evidence type="ECO:0000256" key="3">
    <source>
        <dbReference type="ARBA" id="ARBA00022527"/>
    </source>
</evidence>
<evidence type="ECO:0000256" key="16">
    <source>
        <dbReference type="ARBA" id="ARBA00023180"/>
    </source>
</evidence>
<dbReference type="InterPro" id="IPR013210">
    <property type="entry name" value="LRR_N_plant-typ"/>
</dbReference>
<keyword evidence="9" id="KW-0677">Repeat</keyword>
<evidence type="ECO:0000256" key="18">
    <source>
        <dbReference type="ARBA" id="ARBA00048679"/>
    </source>
</evidence>
<evidence type="ECO:0000256" key="11">
    <source>
        <dbReference type="ARBA" id="ARBA00022777"/>
    </source>
</evidence>
<keyword evidence="16" id="KW-0325">Glycoprotein</keyword>
<keyword evidence="15" id="KW-0675">Receptor</keyword>
<accession>A0A6A6MZE3</accession>
<keyword evidence="7" id="KW-0812">Transmembrane</keyword>
<evidence type="ECO:0000256" key="10">
    <source>
        <dbReference type="ARBA" id="ARBA00022741"/>
    </source>
</evidence>
<dbReference type="Gene3D" id="1.10.510.10">
    <property type="entry name" value="Transferase(Phosphotransferase) domain 1"/>
    <property type="match status" value="1"/>
</dbReference>
<evidence type="ECO:0000256" key="7">
    <source>
        <dbReference type="ARBA" id="ARBA00022692"/>
    </source>
</evidence>
<evidence type="ECO:0000256" key="17">
    <source>
        <dbReference type="ARBA" id="ARBA00047899"/>
    </source>
</evidence>
<dbReference type="FunFam" id="1.10.510.10:FF:001023">
    <property type="entry name" value="Os07g0541700 protein"/>
    <property type="match status" value="1"/>
</dbReference>
<dbReference type="Proteomes" id="UP000467840">
    <property type="component" value="Chromosome 10"/>
</dbReference>
<dbReference type="PANTHER" id="PTHR48005:SF70">
    <property type="entry name" value="MDIS1-INTERACTING RECEPTOR LIKE KINASE 2-LIKE"/>
    <property type="match status" value="1"/>
</dbReference>
<dbReference type="EMBL" id="JAAGAX010000003">
    <property type="protein sequence ID" value="KAF2318464.1"/>
    <property type="molecule type" value="Genomic_DNA"/>
</dbReference>
<evidence type="ECO:0000256" key="14">
    <source>
        <dbReference type="ARBA" id="ARBA00023136"/>
    </source>
</evidence>
<sequence length="235" mass="25945">MEAEALLTWKASLHNQSQAVLSSWTGGSPCDWTGIYCNEAGSVINISLSNSRLKGGYGIVYKAVLPTGQVIAIKKLHQSQDGMTSNLKAFRSEIRALSDVRHRNIVKLYGFCSHPKNSFLVYEYVERGSLKMILSKDEKAMELDWKKRLNIVKGIANALCYMHCDCSPPIVHRDISSNNVLLDLEYEAHVSDFGTARLLMPDSSNWTSFAGTLGYVAPVTDITFTASSQPSFVAS</sequence>
<keyword evidence="8" id="KW-0732">Signal</keyword>
<evidence type="ECO:0000256" key="2">
    <source>
        <dbReference type="ARBA" id="ARBA00012513"/>
    </source>
</evidence>
<evidence type="ECO:0000256" key="4">
    <source>
        <dbReference type="ARBA" id="ARBA00022553"/>
    </source>
</evidence>
<keyword evidence="6" id="KW-0808">Transferase</keyword>
<keyword evidence="14" id="KW-0472">Membrane</keyword>
<dbReference type="Pfam" id="PF08263">
    <property type="entry name" value="LRRNT_2"/>
    <property type="match status" value="1"/>
</dbReference>
<keyword evidence="10" id="KW-0547">Nucleotide-binding</keyword>
<keyword evidence="5" id="KW-0433">Leucine-rich repeat</keyword>
<dbReference type="GO" id="GO:0004674">
    <property type="term" value="F:protein serine/threonine kinase activity"/>
    <property type="evidence" value="ECO:0007669"/>
    <property type="project" value="UniProtKB-KW"/>
</dbReference>
<dbReference type="PROSITE" id="PS50011">
    <property type="entry name" value="PROTEIN_KINASE_DOM"/>
    <property type="match status" value="1"/>
</dbReference>
<evidence type="ECO:0000256" key="6">
    <source>
        <dbReference type="ARBA" id="ARBA00022679"/>
    </source>
</evidence>
<feature type="domain" description="Protein kinase" evidence="19">
    <location>
        <begin position="46"/>
        <end position="235"/>
    </location>
</feature>
<evidence type="ECO:0000259" key="19">
    <source>
        <dbReference type="PROSITE" id="PS50011"/>
    </source>
</evidence>
<evidence type="ECO:0000313" key="21">
    <source>
        <dbReference type="Proteomes" id="UP000467840"/>
    </source>
</evidence>
<evidence type="ECO:0000256" key="12">
    <source>
        <dbReference type="ARBA" id="ARBA00022840"/>
    </source>
</evidence>